<dbReference type="RefSeq" id="WP_129725106.1">
    <property type="nucleotide sequence ID" value="NZ_LR215036.1"/>
</dbReference>
<dbReference type="InterPro" id="IPR038461">
    <property type="entry name" value="Schlafen_AlbA_2_dom_sf"/>
</dbReference>
<protein>
    <submittedName>
        <fullName evidence="2">Divergent AAA domain</fullName>
    </submittedName>
</protein>
<dbReference type="InterPro" id="IPR007421">
    <property type="entry name" value="Schlafen_AlbA_2_dom"/>
</dbReference>
<accession>A0A449B0Z8</accession>
<evidence type="ECO:0000313" key="2">
    <source>
        <dbReference type="EMBL" id="VEU74262.1"/>
    </source>
</evidence>
<dbReference type="Pfam" id="PF04326">
    <property type="entry name" value="SLFN_AlbA_2"/>
    <property type="match status" value="1"/>
</dbReference>
<dbReference type="OrthoDB" id="9768354at2"/>
<feature type="domain" description="Schlafen AlbA-2" evidence="1">
    <location>
        <begin position="1"/>
        <end position="51"/>
    </location>
</feature>
<dbReference type="AlphaFoldDB" id="A0A449B0Z8"/>
<sequence>MEFKSTYNQIGKDVYDTVCAFNNRIGGHLILLGVNDNKEIIGINSKVLIKILKILLNLLII</sequence>
<dbReference type="Proteomes" id="UP000290985">
    <property type="component" value="Chromosome"/>
</dbReference>
<organism evidence="2 3">
    <name type="scientific">Mycoplasmopsis citelli</name>
    <dbReference type="NCBI Taxonomy" id="171281"/>
    <lineage>
        <taxon>Bacteria</taxon>
        <taxon>Bacillati</taxon>
        <taxon>Mycoplasmatota</taxon>
        <taxon>Mycoplasmoidales</taxon>
        <taxon>Metamycoplasmataceae</taxon>
        <taxon>Mycoplasmopsis</taxon>
    </lineage>
</organism>
<proteinExistence type="predicted"/>
<evidence type="ECO:0000313" key="3">
    <source>
        <dbReference type="Proteomes" id="UP000290985"/>
    </source>
</evidence>
<evidence type="ECO:0000259" key="1">
    <source>
        <dbReference type="Pfam" id="PF04326"/>
    </source>
</evidence>
<dbReference type="KEGG" id="mcit:NCTC10181_00097"/>
<name>A0A449B0Z8_9BACT</name>
<dbReference type="EMBL" id="LR215036">
    <property type="protein sequence ID" value="VEU74262.1"/>
    <property type="molecule type" value="Genomic_DNA"/>
</dbReference>
<reference evidence="2 3" key="1">
    <citation type="submission" date="2019-01" db="EMBL/GenBank/DDBJ databases">
        <authorList>
            <consortium name="Pathogen Informatics"/>
        </authorList>
    </citation>
    <scope>NUCLEOTIDE SEQUENCE [LARGE SCALE GENOMIC DNA]</scope>
    <source>
        <strain evidence="2 3">NCTC10181</strain>
    </source>
</reference>
<dbReference type="Gene3D" id="3.30.950.30">
    <property type="entry name" value="Schlafen, AAA domain"/>
    <property type="match status" value="1"/>
</dbReference>
<keyword evidence="3" id="KW-1185">Reference proteome</keyword>
<gene>
    <name evidence="2" type="ORF">NCTC10181_00097</name>
</gene>